<evidence type="ECO:0000256" key="8">
    <source>
        <dbReference type="RuleBase" id="RU362026"/>
    </source>
</evidence>
<feature type="domain" description="DNA methylase N-4/N-6" evidence="9">
    <location>
        <begin position="26"/>
        <end position="272"/>
    </location>
</feature>
<evidence type="ECO:0000259" key="9">
    <source>
        <dbReference type="Pfam" id="PF01555"/>
    </source>
</evidence>
<evidence type="ECO:0000256" key="2">
    <source>
        <dbReference type="ARBA" id="ARBA00022603"/>
    </source>
</evidence>
<keyword evidence="3" id="KW-0808">Transferase</keyword>
<keyword evidence="2" id="KW-0489">Methyltransferase</keyword>
<organism evidence="10 11">
    <name type="scientific">Mucilaginibacter angelicae</name>
    <dbReference type="NCBI Taxonomy" id="869718"/>
    <lineage>
        <taxon>Bacteria</taxon>
        <taxon>Pseudomonadati</taxon>
        <taxon>Bacteroidota</taxon>
        <taxon>Sphingobacteriia</taxon>
        <taxon>Sphingobacteriales</taxon>
        <taxon>Sphingobacteriaceae</taxon>
        <taxon>Mucilaginibacter</taxon>
    </lineage>
</organism>
<dbReference type="PROSITE" id="PS00093">
    <property type="entry name" value="N4_MTASE"/>
    <property type="match status" value="1"/>
</dbReference>
<reference evidence="10 11" key="1">
    <citation type="submission" date="2024-09" db="EMBL/GenBank/DDBJ databases">
        <authorList>
            <person name="Sun Q."/>
            <person name="Mori K."/>
        </authorList>
    </citation>
    <scope>NUCLEOTIDE SEQUENCE [LARGE SCALE GENOMIC DNA]</scope>
    <source>
        <strain evidence="10 11">NCAIM B.02415</strain>
    </source>
</reference>
<dbReference type="InterPro" id="IPR002941">
    <property type="entry name" value="DNA_methylase_N4/N6"/>
</dbReference>
<dbReference type="PRINTS" id="PR00508">
    <property type="entry name" value="S21N4MTFRASE"/>
</dbReference>
<dbReference type="PANTHER" id="PTHR13370">
    <property type="entry name" value="RNA METHYLASE-RELATED"/>
    <property type="match status" value="1"/>
</dbReference>
<dbReference type="Proteomes" id="UP001589828">
    <property type="component" value="Unassembled WGS sequence"/>
</dbReference>
<evidence type="ECO:0000256" key="3">
    <source>
        <dbReference type="ARBA" id="ARBA00022679"/>
    </source>
</evidence>
<evidence type="ECO:0000256" key="7">
    <source>
        <dbReference type="ARBA" id="ARBA00049120"/>
    </source>
</evidence>
<dbReference type="SUPFAM" id="SSF53335">
    <property type="entry name" value="S-adenosyl-L-methionine-dependent methyltransferases"/>
    <property type="match status" value="1"/>
</dbReference>
<comment type="catalytic activity">
    <reaction evidence="7">
        <text>a 2'-deoxycytidine in DNA + S-adenosyl-L-methionine = an N(4)-methyl-2'-deoxycytidine in DNA + S-adenosyl-L-homocysteine + H(+)</text>
        <dbReference type="Rhea" id="RHEA:16857"/>
        <dbReference type="Rhea" id="RHEA-COMP:11369"/>
        <dbReference type="Rhea" id="RHEA-COMP:13674"/>
        <dbReference type="ChEBI" id="CHEBI:15378"/>
        <dbReference type="ChEBI" id="CHEBI:57856"/>
        <dbReference type="ChEBI" id="CHEBI:59789"/>
        <dbReference type="ChEBI" id="CHEBI:85452"/>
        <dbReference type="ChEBI" id="CHEBI:137933"/>
        <dbReference type="EC" id="2.1.1.113"/>
    </reaction>
</comment>
<evidence type="ECO:0000313" key="10">
    <source>
        <dbReference type="EMBL" id="MFC0514059.1"/>
    </source>
</evidence>
<protein>
    <recommendedName>
        <fullName evidence="8">Methyltransferase</fullName>
        <ecNumber evidence="8">2.1.1.-</ecNumber>
    </recommendedName>
</protein>
<evidence type="ECO:0000256" key="6">
    <source>
        <dbReference type="ARBA" id="ARBA00023125"/>
    </source>
</evidence>
<evidence type="ECO:0000256" key="5">
    <source>
        <dbReference type="ARBA" id="ARBA00022747"/>
    </source>
</evidence>
<dbReference type="Gene3D" id="3.40.50.150">
    <property type="entry name" value="Vaccinia Virus protein VP39"/>
    <property type="match status" value="1"/>
</dbReference>
<dbReference type="InterPro" id="IPR017985">
    <property type="entry name" value="MeTrfase_CN4_CS"/>
</dbReference>
<keyword evidence="6" id="KW-0238">DNA-binding</keyword>
<dbReference type="EMBL" id="JBHLTS010000018">
    <property type="protein sequence ID" value="MFC0514059.1"/>
    <property type="molecule type" value="Genomic_DNA"/>
</dbReference>
<proteinExistence type="inferred from homology"/>
<gene>
    <name evidence="10" type="ORF">ACFFGT_07615</name>
</gene>
<dbReference type="Pfam" id="PF01555">
    <property type="entry name" value="N6_N4_Mtase"/>
    <property type="match status" value="1"/>
</dbReference>
<dbReference type="EC" id="2.1.1.-" evidence="8"/>
<dbReference type="InterPro" id="IPR029063">
    <property type="entry name" value="SAM-dependent_MTases_sf"/>
</dbReference>
<keyword evidence="4" id="KW-0949">S-adenosyl-L-methionine</keyword>
<accession>A0ABV6L3M5</accession>
<evidence type="ECO:0000256" key="1">
    <source>
        <dbReference type="ARBA" id="ARBA00010203"/>
    </source>
</evidence>
<name>A0ABV6L3M5_9SPHI</name>
<keyword evidence="5" id="KW-0680">Restriction system</keyword>
<evidence type="ECO:0000256" key="4">
    <source>
        <dbReference type="ARBA" id="ARBA00022691"/>
    </source>
</evidence>
<sequence length="374" mass="43128">MKPLQTLHKIHIGASQNMHQVSDNSVELVVTSPPYPMIEMWDEIMVKQNKTIGDALEKGNGQLAFDLMHQELDKIWAEVSRVLIKGGFVCINIGDATRTINGDFSLYSNHARIISAFNKLGINNLPNILWRKQTNAPNKFMGSGMLPSGAYVTLEHEWILVFRKDGKRTFKTPDEKLKRKQSAFFWEERNKWFSDLWELKGVKQNISDSETRKRSAAFPYEIAYRLINMYSLKGDTVLDPFLGTGTTAIAAMASQRNSIGYEIDSQFLDIIKDNVAKTPIVGLNNYTKFRLDSHRKFVVERLANEKNAPIKHYNNNMECEVMTSQETDMKLSYIDRIENFNDNDYIVTHKDSWIYEEPLNLKNKVETQLQVFEL</sequence>
<dbReference type="RefSeq" id="WP_377021914.1">
    <property type="nucleotide sequence ID" value="NZ_JBHLTS010000018.1"/>
</dbReference>
<comment type="similarity">
    <text evidence="1">Belongs to the N(4)/N(6)-methyltransferase family. N(4) subfamily.</text>
</comment>
<evidence type="ECO:0000313" key="11">
    <source>
        <dbReference type="Proteomes" id="UP001589828"/>
    </source>
</evidence>
<keyword evidence="11" id="KW-1185">Reference proteome</keyword>
<dbReference type="PANTHER" id="PTHR13370:SF3">
    <property type="entry name" value="TRNA (GUANINE(10)-N2)-METHYLTRANSFERASE HOMOLOG"/>
    <property type="match status" value="1"/>
</dbReference>
<dbReference type="InterPro" id="IPR001091">
    <property type="entry name" value="RM_Methyltransferase"/>
</dbReference>
<comment type="caution">
    <text evidence="10">The sequence shown here is derived from an EMBL/GenBank/DDBJ whole genome shotgun (WGS) entry which is preliminary data.</text>
</comment>